<keyword evidence="4" id="KW-1185">Reference proteome</keyword>
<gene>
    <name evidence="2" type="ORF">D0U04_21380</name>
    <name evidence="1" type="ORF">DJ93_2226</name>
</gene>
<name>A0A090YMC3_9BACI</name>
<dbReference type="Proteomes" id="UP000029389">
    <property type="component" value="Unassembled WGS sequence"/>
</dbReference>
<dbReference type="EMBL" id="JMQC01000008">
    <property type="protein sequence ID" value="KFM99396.1"/>
    <property type="molecule type" value="Genomic_DNA"/>
</dbReference>
<accession>A0A090YMC3</accession>
<dbReference type="InterPro" id="IPR027417">
    <property type="entry name" value="P-loop_NTPase"/>
</dbReference>
<evidence type="ECO:0000313" key="1">
    <source>
        <dbReference type="EMBL" id="KFM99396.1"/>
    </source>
</evidence>
<dbReference type="SUPFAM" id="SSF52540">
    <property type="entry name" value="P-loop containing nucleoside triphosphate hydrolases"/>
    <property type="match status" value="1"/>
</dbReference>
<sequence length="309" mass="34953">MIHTVKKEIYKAFGLALLSEIPLPELPQVSNYENEVDVKVETADLSQLWGELSSPKSVFVVEEELIMFQIPETATFCIQNGEKIIVSPMKGSDQDKIRLYILGTCMGALLMQRKILPLHGSVIAINGKAYAFVGRSGAGKSTLASALLSKGYKLLSDDVIAVSLSEDNTPFVTPSYPQQKLWKESLDQFGMETAHYQPLFERETKYAVPVTANFFEEPLPLAGVFELVKVENGDVELQQIEGLERLRTLLRHTYRNSLIPRLGMMEWHFMHSTNMVNKIDMFQLRRPISKFTAHDLVSKILESLKEEEK</sequence>
<dbReference type="AlphaFoldDB" id="A0A090YMC3"/>
<organism evidence="1 3">
    <name type="scientific">Bacillus clarus</name>
    <dbReference type="NCBI Taxonomy" id="2338372"/>
    <lineage>
        <taxon>Bacteria</taxon>
        <taxon>Bacillati</taxon>
        <taxon>Bacillota</taxon>
        <taxon>Bacilli</taxon>
        <taxon>Bacillales</taxon>
        <taxon>Bacillaceae</taxon>
        <taxon>Bacillus</taxon>
        <taxon>Bacillus cereus group</taxon>
    </lineage>
</organism>
<evidence type="ECO:0000313" key="3">
    <source>
        <dbReference type="Proteomes" id="UP000029389"/>
    </source>
</evidence>
<protein>
    <submittedName>
        <fullName evidence="2">Aldolase</fullName>
    </submittedName>
</protein>
<dbReference type="RefSeq" id="WP_042980976.1">
    <property type="nucleotide sequence ID" value="NZ_JMQC01000008.1"/>
</dbReference>
<reference evidence="2 4" key="2">
    <citation type="submission" date="2018-08" db="EMBL/GenBank/DDBJ databases">
        <title>Bacillus clarus sp. nov. strain PS00077A.</title>
        <authorList>
            <person name="Mendez Acevedo M."/>
            <person name="Carroll L."/>
            <person name="Mukherjee M."/>
            <person name="Wiedmann M."/>
            <person name="Kovac J."/>
        </authorList>
    </citation>
    <scope>NUCLEOTIDE SEQUENCE [LARGE SCALE GENOMIC DNA]</scope>
    <source>
        <strain evidence="2 4">PS00077A</strain>
    </source>
</reference>
<dbReference type="SUPFAM" id="SSF53795">
    <property type="entry name" value="PEP carboxykinase-like"/>
    <property type="match status" value="1"/>
</dbReference>
<dbReference type="Proteomes" id="UP000264294">
    <property type="component" value="Unassembled WGS sequence"/>
</dbReference>
<evidence type="ECO:0000313" key="2">
    <source>
        <dbReference type="EMBL" id="RFT64813.1"/>
    </source>
</evidence>
<comment type="caution">
    <text evidence="1">The sequence shown here is derived from an EMBL/GenBank/DDBJ whole genome shotgun (WGS) entry which is preliminary data.</text>
</comment>
<reference evidence="1 3" key="1">
    <citation type="submission" date="2014-04" db="EMBL/GenBank/DDBJ databases">
        <authorList>
            <person name="Bishop-Lilly K.A."/>
            <person name="Broomall S.M."/>
            <person name="Chain P.S."/>
            <person name="Chertkov O."/>
            <person name="Coyne S.R."/>
            <person name="Daligault H.E."/>
            <person name="Davenport K.W."/>
            <person name="Erkkila T."/>
            <person name="Frey K.G."/>
            <person name="Gibbons H.S."/>
            <person name="Gu W."/>
            <person name="Jaissle J."/>
            <person name="Johnson S.L."/>
            <person name="Koroleva G.I."/>
            <person name="Ladner J.T."/>
            <person name="Lo C.-C."/>
            <person name="Minogue T.D."/>
            <person name="Munk C."/>
            <person name="Palacios G.F."/>
            <person name="Redden C.L."/>
            <person name="Rosenzweig C.N."/>
            <person name="Scholz M.B."/>
            <person name="Teshima H."/>
            <person name="Xu Y."/>
        </authorList>
    </citation>
    <scope>NUCLEOTIDE SEQUENCE [LARGE SCALE GENOMIC DNA]</scope>
    <source>
        <strain evidence="1 3">BHP</strain>
    </source>
</reference>
<dbReference type="EMBL" id="QVOD01000033">
    <property type="protein sequence ID" value="RFT64813.1"/>
    <property type="molecule type" value="Genomic_DNA"/>
</dbReference>
<dbReference type="Gene3D" id="3.40.50.300">
    <property type="entry name" value="P-loop containing nucleotide triphosphate hydrolases"/>
    <property type="match status" value="1"/>
</dbReference>
<dbReference type="PATRIC" id="fig|1405.8.peg.2407"/>
<proteinExistence type="predicted"/>
<evidence type="ECO:0000313" key="4">
    <source>
        <dbReference type="Proteomes" id="UP000264294"/>
    </source>
</evidence>
<dbReference type="eggNOG" id="COG1493">
    <property type="taxonomic scope" value="Bacteria"/>
</dbReference>